<comment type="caution">
    <text evidence="3">The sequence shown here is derived from an EMBL/GenBank/DDBJ whole genome shotgun (WGS) entry which is preliminary data.</text>
</comment>
<dbReference type="EMBL" id="JADEXP010000147">
    <property type="protein sequence ID" value="MBE9068190.1"/>
    <property type="molecule type" value="Genomic_DNA"/>
</dbReference>
<gene>
    <name evidence="3" type="ORF">IQ260_16175</name>
</gene>
<dbReference type="InterPro" id="IPR009003">
    <property type="entry name" value="Peptidase_S1_PA"/>
</dbReference>
<organism evidence="3 4">
    <name type="scientific">Leptolyngbya cf. ectocarpi LEGE 11479</name>
    <dbReference type="NCBI Taxonomy" id="1828722"/>
    <lineage>
        <taxon>Bacteria</taxon>
        <taxon>Bacillati</taxon>
        <taxon>Cyanobacteriota</taxon>
        <taxon>Cyanophyceae</taxon>
        <taxon>Leptolyngbyales</taxon>
        <taxon>Leptolyngbyaceae</taxon>
        <taxon>Leptolyngbya group</taxon>
        <taxon>Leptolyngbya</taxon>
    </lineage>
</organism>
<evidence type="ECO:0000313" key="4">
    <source>
        <dbReference type="Proteomes" id="UP000615026"/>
    </source>
</evidence>
<dbReference type="Pfam" id="PF20028">
    <property type="entry name" value="VMAP-C"/>
    <property type="match status" value="1"/>
</dbReference>
<dbReference type="Proteomes" id="UP000615026">
    <property type="component" value="Unassembled WGS sequence"/>
</dbReference>
<dbReference type="InterPro" id="IPR045440">
    <property type="entry name" value="VMAP-M1"/>
</dbReference>
<feature type="domain" description="vWA-MoxR associated protein C-terminal" evidence="2">
    <location>
        <begin position="342"/>
        <end position="589"/>
    </location>
</feature>
<dbReference type="SUPFAM" id="SSF50494">
    <property type="entry name" value="Trypsin-like serine proteases"/>
    <property type="match status" value="1"/>
</dbReference>
<reference evidence="3" key="1">
    <citation type="submission" date="2020-10" db="EMBL/GenBank/DDBJ databases">
        <authorList>
            <person name="Castelo-Branco R."/>
            <person name="Eusebio N."/>
            <person name="Adriana R."/>
            <person name="Vieira A."/>
            <person name="Brugerolle De Fraissinette N."/>
            <person name="Rezende De Castro R."/>
            <person name="Schneider M.P."/>
            <person name="Vasconcelos V."/>
            <person name="Leao P.N."/>
        </authorList>
    </citation>
    <scope>NUCLEOTIDE SEQUENCE</scope>
    <source>
        <strain evidence="3">LEGE 11479</strain>
    </source>
</reference>
<accession>A0A928ZVM4</accession>
<evidence type="ECO:0000259" key="2">
    <source>
        <dbReference type="Pfam" id="PF20028"/>
    </source>
</evidence>
<proteinExistence type="predicted"/>
<evidence type="ECO:0000313" key="3">
    <source>
        <dbReference type="EMBL" id="MBE9068190.1"/>
    </source>
</evidence>
<protein>
    <submittedName>
        <fullName evidence="3">Trypsin-like peptidase domain-containing protein</fullName>
    </submittedName>
</protein>
<dbReference type="Gene3D" id="2.40.10.120">
    <property type="match status" value="1"/>
</dbReference>
<feature type="domain" description="vWA-MoxR associated protein middle region 1" evidence="1">
    <location>
        <begin position="220"/>
        <end position="333"/>
    </location>
</feature>
<dbReference type="Pfam" id="PF13365">
    <property type="entry name" value="Trypsin_2"/>
    <property type="match status" value="1"/>
</dbReference>
<dbReference type="AlphaFoldDB" id="A0A928ZVM4"/>
<dbReference type="InterPro" id="IPR045450">
    <property type="entry name" value="VMAP_C"/>
</dbReference>
<keyword evidence="4" id="KW-1185">Reference proteome</keyword>
<dbReference type="Pfam" id="PF19963">
    <property type="entry name" value="VMAP-M1"/>
    <property type="match status" value="1"/>
</dbReference>
<name>A0A928ZVM4_LEPEC</name>
<sequence>MANDGSAPEMSCKSAIARFYKGSKVIGAGILVEGDYVLTCAHVVKQALGLEKAKDPIGQELKLNFPFVSLSQRLSAKVLLYRPAKDDDTADDIAGLKLLDAAPDQVAPAKLMAGHYLGLEFGALGFPEGHPRGVYAYGILKEELPHGWVQLEDDKTQGMAIQPGFSGTAIWDQSANAMVGMVVARDKKTPEAKIGFMIPARPLLATVLDLEILGLRSVLSTYETKLTDGFATAYQLCCPEGYLEPTPADLSGKLNNLGGMKPDAKGHRAIDRFAMLLSLPALNPHTDSQKALHKWLETRVDNLQTLKDSIAPLLEKQTALESAAVESHLLIYVQPTYQQTGEYPVKAWLIPDAKHYDAKSGAGKEEIYATNTDTVTQTTLTSYVRACLENVVQRSPKDLMVHLILPLALLNEKIDTWSLMDEPILPGLTFTSTMGERYRLVVQIAERLHPKVLGFFEERWRKNWEALHTLTPTDLCDAFVAGSGDCSQGVLKGHWQMNQKLGLKLSKVLAAKQYMEVFSTLVEYGIPAALWLRCDQFANGLECGCELDGLLNCEPNKLPELVRDMRSKATSLPPDAHIGHHLSFLWEDPSLIPPRKMLGMA</sequence>
<dbReference type="RefSeq" id="WP_193994139.1">
    <property type="nucleotide sequence ID" value="NZ_JADEXP010000147.1"/>
</dbReference>
<evidence type="ECO:0000259" key="1">
    <source>
        <dbReference type="Pfam" id="PF19963"/>
    </source>
</evidence>